<feature type="domain" description="RING-type" evidence="10">
    <location>
        <begin position="36"/>
        <end position="75"/>
    </location>
</feature>
<dbReference type="UniPathway" id="UPA00143"/>
<dbReference type="InterPro" id="IPR017907">
    <property type="entry name" value="Znf_RING_CS"/>
</dbReference>
<evidence type="ECO:0000313" key="11">
    <source>
        <dbReference type="Ensembl" id="ENSCCRP00020043805.1"/>
    </source>
</evidence>
<name>A0A8C2ENK2_CYPCA</name>
<evidence type="ECO:0000256" key="6">
    <source>
        <dbReference type="ARBA" id="ARBA00022771"/>
    </source>
</evidence>
<dbReference type="GO" id="GO:0008270">
    <property type="term" value="F:zinc ion binding"/>
    <property type="evidence" value="ECO:0007669"/>
    <property type="project" value="UniProtKB-KW"/>
</dbReference>
<dbReference type="PROSITE" id="PS00518">
    <property type="entry name" value="ZF_RING_1"/>
    <property type="match status" value="1"/>
</dbReference>
<comment type="subcellular location">
    <subcellularLocation>
        <location evidence="9">Cytoplasm</location>
    </subcellularLocation>
</comment>
<keyword evidence="9" id="KW-0963">Cytoplasm</keyword>
<comment type="similarity">
    <text evidence="3 9">Belongs to the Deltex family.</text>
</comment>
<dbReference type="InterPro" id="IPR013083">
    <property type="entry name" value="Znf_RING/FYVE/PHD"/>
</dbReference>
<evidence type="ECO:0000256" key="7">
    <source>
        <dbReference type="ARBA" id="ARBA00022833"/>
    </source>
</evidence>
<dbReference type="PROSITE" id="PS50089">
    <property type="entry name" value="ZF_RING_2"/>
    <property type="match status" value="1"/>
</dbReference>
<dbReference type="Proteomes" id="UP000694701">
    <property type="component" value="Unplaced"/>
</dbReference>
<dbReference type="AlphaFoldDB" id="A0A8C2ENK2"/>
<dbReference type="FunFam" id="3.30.390.130:FF:000001">
    <property type="entry name" value="Probable E3 ubiquitin-protein ligase DTX3"/>
    <property type="match status" value="1"/>
</dbReference>
<evidence type="ECO:0000256" key="4">
    <source>
        <dbReference type="ARBA" id="ARBA00022679"/>
    </source>
</evidence>
<comment type="pathway">
    <text evidence="2 9">Protein modification; protein ubiquitination.</text>
</comment>
<keyword evidence="5 9" id="KW-0479">Metal-binding</keyword>
<dbReference type="SUPFAM" id="SSF57850">
    <property type="entry name" value="RING/U-box"/>
    <property type="match status" value="1"/>
</dbReference>
<organism evidence="11 12">
    <name type="scientific">Cyprinus carpio</name>
    <name type="common">Common carp</name>
    <dbReference type="NCBI Taxonomy" id="7962"/>
    <lineage>
        <taxon>Eukaryota</taxon>
        <taxon>Metazoa</taxon>
        <taxon>Chordata</taxon>
        <taxon>Craniata</taxon>
        <taxon>Vertebrata</taxon>
        <taxon>Euteleostomi</taxon>
        <taxon>Actinopterygii</taxon>
        <taxon>Neopterygii</taxon>
        <taxon>Teleostei</taxon>
        <taxon>Ostariophysi</taxon>
        <taxon>Cypriniformes</taxon>
        <taxon>Cyprinidae</taxon>
        <taxon>Cyprininae</taxon>
        <taxon>Cyprinus</taxon>
    </lineage>
</organism>
<sequence length="237" mass="26612">MESLCSQKCQSHSNPPRDQAVILHDSKGAHAEEETCTICMDSFFDKRKLKCGHKFCQKCIRRSVESPGPICPVCKEVFGKPKGNQPNGKMRVRNSRWSLPGYPRCGTIEITYDIPSGIQTVRHPNPGKPFHGTNCRAYLPDNDEGNEVLALLQKAFNQKLIFTVGKSTTSGMDNVVIWNDVHHKTNRNGGPESYGYPDPDYLKRVKNELKAKGIELGFDLYVPKCTSKPNILQINHL</sequence>
<dbReference type="InterPro" id="IPR039399">
    <property type="entry name" value="Deltex_C_sf"/>
</dbReference>
<dbReference type="PANTHER" id="PTHR12622">
    <property type="entry name" value="DELTEX-RELATED"/>
    <property type="match status" value="1"/>
</dbReference>
<accession>A0A8C2ENK2</accession>
<dbReference type="EC" id="2.3.2.27" evidence="9"/>
<evidence type="ECO:0000256" key="1">
    <source>
        <dbReference type="ARBA" id="ARBA00000900"/>
    </source>
</evidence>
<dbReference type="Pfam" id="PF18102">
    <property type="entry name" value="DTC"/>
    <property type="match status" value="1"/>
</dbReference>
<dbReference type="GO" id="GO:0061630">
    <property type="term" value="F:ubiquitin protein ligase activity"/>
    <property type="evidence" value="ECO:0007669"/>
    <property type="project" value="UniProtKB-UniRule"/>
</dbReference>
<dbReference type="GO" id="GO:0016567">
    <property type="term" value="P:protein ubiquitination"/>
    <property type="evidence" value="ECO:0007669"/>
    <property type="project" value="UniProtKB-UniRule"/>
</dbReference>
<evidence type="ECO:0000256" key="9">
    <source>
        <dbReference type="RuleBase" id="RU367105"/>
    </source>
</evidence>
<keyword evidence="4 9" id="KW-0808">Transferase</keyword>
<dbReference type="GO" id="GO:0005737">
    <property type="term" value="C:cytoplasm"/>
    <property type="evidence" value="ECO:0007669"/>
    <property type="project" value="UniProtKB-SubCell"/>
</dbReference>
<dbReference type="InterPro" id="IPR001841">
    <property type="entry name" value="Znf_RING"/>
</dbReference>
<keyword evidence="7 9" id="KW-0862">Zinc</keyword>
<dbReference type="Gene3D" id="3.30.40.10">
    <property type="entry name" value="Zinc/RING finger domain, C3HC4 (zinc finger)"/>
    <property type="match status" value="1"/>
</dbReference>
<evidence type="ECO:0000313" key="12">
    <source>
        <dbReference type="Proteomes" id="UP000694701"/>
    </source>
</evidence>
<keyword evidence="6 8" id="KW-0863">Zinc-finger</keyword>
<dbReference type="Pfam" id="PF13923">
    <property type="entry name" value="zf-C3HC4_2"/>
    <property type="match status" value="1"/>
</dbReference>
<evidence type="ECO:0000256" key="2">
    <source>
        <dbReference type="ARBA" id="ARBA00004906"/>
    </source>
</evidence>
<dbReference type="InterPro" id="IPR039396">
    <property type="entry name" value="Deltex_C"/>
</dbReference>
<dbReference type="Gene3D" id="3.30.390.130">
    <property type="match status" value="1"/>
</dbReference>
<comment type="catalytic activity">
    <reaction evidence="1 9">
        <text>S-ubiquitinyl-[E2 ubiquitin-conjugating enzyme]-L-cysteine + [acceptor protein]-L-lysine = [E2 ubiquitin-conjugating enzyme]-L-cysteine + N(6)-ubiquitinyl-[acceptor protein]-L-lysine.</text>
        <dbReference type="EC" id="2.3.2.27"/>
    </reaction>
</comment>
<dbReference type="InterPro" id="IPR039398">
    <property type="entry name" value="Deltex_fam"/>
</dbReference>
<evidence type="ECO:0000259" key="10">
    <source>
        <dbReference type="PROSITE" id="PS50089"/>
    </source>
</evidence>
<dbReference type="GO" id="GO:0007219">
    <property type="term" value="P:Notch signaling pathway"/>
    <property type="evidence" value="ECO:0007669"/>
    <property type="project" value="InterPro"/>
</dbReference>
<protein>
    <recommendedName>
        <fullName evidence="9">E3 ubiquitin-protein ligase</fullName>
        <ecNumber evidence="9">2.3.2.27</ecNumber>
    </recommendedName>
</protein>
<dbReference type="CDD" id="cd09633">
    <property type="entry name" value="Deltex_C"/>
    <property type="match status" value="1"/>
</dbReference>
<dbReference type="SMART" id="SM00184">
    <property type="entry name" value="RING"/>
    <property type="match status" value="1"/>
</dbReference>
<proteinExistence type="inferred from homology"/>
<reference evidence="11" key="1">
    <citation type="submission" date="2025-08" db="UniProtKB">
        <authorList>
            <consortium name="Ensembl"/>
        </authorList>
    </citation>
    <scope>IDENTIFICATION</scope>
</reference>
<evidence type="ECO:0000256" key="3">
    <source>
        <dbReference type="ARBA" id="ARBA00009413"/>
    </source>
</evidence>
<evidence type="ECO:0000256" key="8">
    <source>
        <dbReference type="PROSITE-ProRule" id="PRU00175"/>
    </source>
</evidence>
<evidence type="ECO:0000256" key="5">
    <source>
        <dbReference type="ARBA" id="ARBA00022723"/>
    </source>
</evidence>
<dbReference type="Ensembl" id="ENSCCRT00020047800.1">
    <property type="protein sequence ID" value="ENSCCRP00020043805.1"/>
    <property type="gene ID" value="ENSCCRG00020019479.1"/>
</dbReference>